<evidence type="ECO:0000259" key="2">
    <source>
        <dbReference type="Pfam" id="PF13635"/>
    </source>
</evidence>
<dbReference type="Pfam" id="PF13173">
    <property type="entry name" value="AAA_14"/>
    <property type="match status" value="1"/>
</dbReference>
<evidence type="ECO:0000313" key="3">
    <source>
        <dbReference type="EMBL" id="GJM55559.1"/>
    </source>
</evidence>
<dbReference type="InterPro" id="IPR041682">
    <property type="entry name" value="AAA_14"/>
</dbReference>
<sequence>MPSNDRAASGFLVPQGYRPRLVEARLDTLLESFGCVEVTGPKWCGKTWTALTRSRSASRLDAPGERAAAQTDPRLALLGERPHLVDEWQEVPQVWDAARRAVDDEAGERGLFMLTGSCGLSPQQRGLISHSGAGRIARLAMRPMTLVETGDSTGQVSLARLLGGEGLDPCRSDTSVEDVARWCCRGGWPSNLGLSEDVALETAPQYLRAVLDERVFSEGRSVEQAESLLRALSLNVSQAATVNTLVKDSGLGSDGLARTTVEHYVSLFKRLYLLDDVAGWEPPLRAKTRVRVKPKRYFTDPSLPAALLGATPSTLLRDMQTLGLLFENLVARDLLVFLSTYRGLGNRLSYYRDEKGLEVDFIVESAGAWGAIEVKLSDLKADDGARNLLRLRKKVLANGAARNLEPAFMAVVVGRGSVAYRRDDGVYVIPVATLGA</sequence>
<dbReference type="InterPro" id="IPR025420">
    <property type="entry name" value="DUF4143"/>
</dbReference>
<comment type="caution">
    <text evidence="3">The sequence shown here is derived from an EMBL/GenBank/DDBJ whole genome shotgun (WGS) entry which is preliminary data.</text>
</comment>
<dbReference type="RefSeq" id="WP_265590833.1">
    <property type="nucleotide sequence ID" value="NZ_BQKC01000001.1"/>
</dbReference>
<accession>A0AAV5B493</accession>
<keyword evidence="4" id="KW-1185">Reference proteome</keyword>
<feature type="domain" description="AAA" evidence="1">
    <location>
        <begin position="36"/>
        <end position="148"/>
    </location>
</feature>
<evidence type="ECO:0000313" key="4">
    <source>
        <dbReference type="Proteomes" id="UP001055025"/>
    </source>
</evidence>
<name>A0AAV5B493_9ACTN</name>
<organism evidence="3 4">
    <name type="scientific">Granulimonas faecalis</name>
    <dbReference type="NCBI Taxonomy" id="2894155"/>
    <lineage>
        <taxon>Bacteria</taxon>
        <taxon>Bacillati</taxon>
        <taxon>Actinomycetota</taxon>
        <taxon>Coriobacteriia</taxon>
        <taxon>Coriobacteriales</taxon>
        <taxon>Kribbibacteriaceae</taxon>
        <taxon>Granulimonas</taxon>
    </lineage>
</organism>
<dbReference type="AlphaFoldDB" id="A0AAV5B493"/>
<dbReference type="Pfam" id="PF13635">
    <property type="entry name" value="DUF4143"/>
    <property type="match status" value="1"/>
</dbReference>
<gene>
    <name evidence="3" type="ORF">ATOP_12140</name>
</gene>
<dbReference type="PANTHER" id="PTHR43566:SF2">
    <property type="entry name" value="DUF4143 DOMAIN-CONTAINING PROTEIN"/>
    <property type="match status" value="1"/>
</dbReference>
<dbReference type="Proteomes" id="UP001055025">
    <property type="component" value="Unassembled WGS sequence"/>
</dbReference>
<dbReference type="EMBL" id="BQKC01000001">
    <property type="protein sequence ID" value="GJM55559.1"/>
    <property type="molecule type" value="Genomic_DNA"/>
</dbReference>
<evidence type="ECO:0000259" key="1">
    <source>
        <dbReference type="Pfam" id="PF13173"/>
    </source>
</evidence>
<dbReference type="PANTHER" id="PTHR43566">
    <property type="entry name" value="CONSERVED PROTEIN"/>
    <property type="match status" value="1"/>
</dbReference>
<protein>
    <submittedName>
        <fullName evidence="3">ATPase AAA</fullName>
    </submittedName>
</protein>
<proteinExistence type="predicted"/>
<reference evidence="3" key="1">
    <citation type="journal article" date="2022" name="Int. J. Syst. Evol. Microbiol.">
        <title>Granulimonas faecalis gen. nov., sp. nov., and Leptogranulimonas caecicola gen. nov., sp. nov., novel lactate-producing Atopobiaceae bacteria isolated from mouse intestines, and an emended description of the family Atopobiaceae.</title>
        <authorList>
            <person name="Morinaga K."/>
            <person name="Kusada H."/>
            <person name="Sakamoto S."/>
            <person name="Murakami T."/>
            <person name="Toyoda A."/>
            <person name="Mori H."/>
            <person name="Meng X.Y."/>
            <person name="Takashino M."/>
            <person name="Murotomi K."/>
            <person name="Tamaki H."/>
        </authorList>
    </citation>
    <scope>NUCLEOTIDE SEQUENCE</scope>
    <source>
        <strain evidence="3">OPF53</strain>
    </source>
</reference>
<feature type="domain" description="DUF4143" evidence="2">
    <location>
        <begin position="216"/>
        <end position="377"/>
    </location>
</feature>